<dbReference type="RefSeq" id="WP_183668193.1">
    <property type="nucleotide sequence ID" value="NZ_BMPB01000006.1"/>
</dbReference>
<dbReference type="InterPro" id="IPR032221">
    <property type="entry name" value="DUF5040"/>
</dbReference>
<reference evidence="1 2" key="1">
    <citation type="submission" date="2020-08" db="EMBL/GenBank/DDBJ databases">
        <title>Genomic Encyclopedia of Type Strains, Phase IV (KMG-IV): sequencing the most valuable type-strain genomes for metagenomic binning, comparative biology and taxonomic classification.</title>
        <authorList>
            <person name="Goeker M."/>
        </authorList>
    </citation>
    <scope>NUCLEOTIDE SEQUENCE [LARGE SCALE GENOMIC DNA]</scope>
    <source>
        <strain evidence="1 2">DSM 102983</strain>
    </source>
</reference>
<dbReference type="EMBL" id="JACHOC010000001">
    <property type="protein sequence ID" value="MBB4620178.1"/>
    <property type="molecule type" value="Genomic_DNA"/>
</dbReference>
<accession>A0ABR6KFB2</accession>
<evidence type="ECO:0008006" key="3">
    <source>
        <dbReference type="Google" id="ProtNLM"/>
    </source>
</evidence>
<name>A0ABR6KFB2_9BACT</name>
<dbReference type="SUPFAM" id="SSF52266">
    <property type="entry name" value="SGNH hydrolase"/>
    <property type="match status" value="1"/>
</dbReference>
<comment type="caution">
    <text evidence="1">The sequence shown here is derived from an EMBL/GenBank/DDBJ whole genome shotgun (WGS) entry which is preliminary data.</text>
</comment>
<evidence type="ECO:0000313" key="2">
    <source>
        <dbReference type="Proteomes" id="UP000533637"/>
    </source>
</evidence>
<gene>
    <name evidence="1" type="ORF">GGQ57_000052</name>
</gene>
<keyword evidence="2" id="KW-1185">Reference proteome</keyword>
<proteinExistence type="predicted"/>
<dbReference type="Proteomes" id="UP000533637">
    <property type="component" value="Unassembled WGS sequence"/>
</dbReference>
<dbReference type="Pfam" id="PF16443">
    <property type="entry name" value="DUF5040"/>
    <property type="match status" value="1"/>
</dbReference>
<evidence type="ECO:0000313" key="1">
    <source>
        <dbReference type="EMBL" id="MBB4620178.1"/>
    </source>
</evidence>
<sequence length="257" mass="29584">MMKKLFLIFVVLLSVIPLFGQENVHSAKYTLLLTGASFASPENGWFELGCESLDAVPVNRAVGAEAIANTANKMEDGTLYSLEELDEVDAFIIMHVHDKDVFDETQLKEKYTDYSTPFDRSNYAAAYDYVIKRYMTDCYNQQFNEHSRYYGNKYGKPVNIIFCTHWHDARTVYNSSIRRLAAKWGFPLIEFDKYIGFSKNVLHPVTGSQFSLIYAQDTQETDGVTYGWHPQRGKEKFIQRKMAAIFADVMRNVLPVR</sequence>
<dbReference type="Gene3D" id="3.40.50.1110">
    <property type="entry name" value="SGNH hydrolase"/>
    <property type="match status" value="1"/>
</dbReference>
<protein>
    <recommendedName>
        <fullName evidence="3">DUF5040 domain-containing protein</fullName>
    </recommendedName>
</protein>
<dbReference type="InterPro" id="IPR036514">
    <property type="entry name" value="SGNH_hydro_sf"/>
</dbReference>
<organism evidence="1 2">
    <name type="scientific">Parabacteroides faecis</name>
    <dbReference type="NCBI Taxonomy" id="1217282"/>
    <lineage>
        <taxon>Bacteria</taxon>
        <taxon>Pseudomonadati</taxon>
        <taxon>Bacteroidota</taxon>
        <taxon>Bacteroidia</taxon>
        <taxon>Bacteroidales</taxon>
        <taxon>Tannerellaceae</taxon>
        <taxon>Parabacteroides</taxon>
    </lineage>
</organism>